<feature type="compositionally biased region" description="Polar residues" evidence="1">
    <location>
        <begin position="216"/>
        <end position="226"/>
    </location>
</feature>
<dbReference type="PANTHER" id="PTHR46535:SF1">
    <property type="entry name" value="NEDD4-BINDING PROTEIN 2"/>
    <property type="match status" value="1"/>
</dbReference>
<dbReference type="PANTHER" id="PTHR46535">
    <property type="entry name" value="NEDD4-BINDING PROTEIN 2"/>
    <property type="match status" value="1"/>
</dbReference>
<feature type="region of interest" description="Disordered" evidence="1">
    <location>
        <begin position="198"/>
        <end position="228"/>
    </location>
</feature>
<dbReference type="Gene3D" id="3.30.1370.110">
    <property type="match status" value="1"/>
</dbReference>
<feature type="region of interest" description="Disordered" evidence="1">
    <location>
        <begin position="54"/>
        <end position="78"/>
    </location>
</feature>
<evidence type="ECO:0000259" key="2">
    <source>
        <dbReference type="PROSITE" id="PS50828"/>
    </source>
</evidence>
<organism evidence="3 4">
    <name type="scientific">Viridothelium virens</name>
    <name type="common">Speckled blister lichen</name>
    <name type="synonym">Trypethelium virens</name>
    <dbReference type="NCBI Taxonomy" id="1048519"/>
    <lineage>
        <taxon>Eukaryota</taxon>
        <taxon>Fungi</taxon>
        <taxon>Dikarya</taxon>
        <taxon>Ascomycota</taxon>
        <taxon>Pezizomycotina</taxon>
        <taxon>Dothideomycetes</taxon>
        <taxon>Dothideomycetes incertae sedis</taxon>
        <taxon>Trypetheliales</taxon>
        <taxon>Trypetheliaceae</taxon>
        <taxon>Viridothelium</taxon>
    </lineage>
</organism>
<feature type="region of interest" description="Disordered" evidence="1">
    <location>
        <begin position="96"/>
        <end position="117"/>
    </location>
</feature>
<dbReference type="InterPro" id="IPR009060">
    <property type="entry name" value="UBA-like_sf"/>
</dbReference>
<feature type="compositionally biased region" description="Low complexity" evidence="1">
    <location>
        <begin position="370"/>
        <end position="381"/>
    </location>
</feature>
<gene>
    <name evidence="3" type="ORF">EV356DRAFT_528299</name>
</gene>
<dbReference type="InterPro" id="IPR052772">
    <property type="entry name" value="Endo/PolyKinase_Domain-Protein"/>
</dbReference>
<dbReference type="CDD" id="cd14279">
    <property type="entry name" value="CUE"/>
    <property type="match status" value="1"/>
</dbReference>
<dbReference type="InterPro" id="IPR013899">
    <property type="entry name" value="DUF1771"/>
</dbReference>
<dbReference type="Pfam" id="PF26286">
    <property type="entry name" value="UBA_10"/>
    <property type="match status" value="1"/>
</dbReference>
<evidence type="ECO:0000256" key="1">
    <source>
        <dbReference type="SAM" id="MobiDB-lite"/>
    </source>
</evidence>
<dbReference type="EMBL" id="ML991772">
    <property type="protein sequence ID" value="KAF2239729.1"/>
    <property type="molecule type" value="Genomic_DNA"/>
</dbReference>
<feature type="compositionally biased region" description="Basic residues" evidence="1">
    <location>
        <begin position="198"/>
        <end position="207"/>
    </location>
</feature>
<dbReference type="PROSITE" id="PS50828">
    <property type="entry name" value="SMR"/>
    <property type="match status" value="1"/>
</dbReference>
<accession>A0A6A6HPE3</accession>
<dbReference type="InterPro" id="IPR002625">
    <property type="entry name" value="Smr_dom"/>
</dbReference>
<dbReference type="SUPFAM" id="SSF160443">
    <property type="entry name" value="SMR domain-like"/>
    <property type="match status" value="1"/>
</dbReference>
<dbReference type="InterPro" id="IPR058864">
    <property type="entry name" value="UBA_10"/>
</dbReference>
<dbReference type="OrthoDB" id="443981at2759"/>
<dbReference type="SMART" id="SM01162">
    <property type="entry name" value="DUF1771"/>
    <property type="match status" value="1"/>
</dbReference>
<proteinExistence type="predicted"/>
<dbReference type="InterPro" id="IPR036063">
    <property type="entry name" value="Smr_dom_sf"/>
</dbReference>
<name>A0A6A6HPE3_VIRVR</name>
<dbReference type="GO" id="GO:0005634">
    <property type="term" value="C:nucleus"/>
    <property type="evidence" value="ECO:0007669"/>
    <property type="project" value="TreeGrafter"/>
</dbReference>
<dbReference type="GO" id="GO:0004519">
    <property type="term" value="F:endonuclease activity"/>
    <property type="evidence" value="ECO:0007669"/>
    <property type="project" value="TreeGrafter"/>
</dbReference>
<dbReference type="SUPFAM" id="SSF46934">
    <property type="entry name" value="UBA-like"/>
    <property type="match status" value="1"/>
</dbReference>
<feature type="domain" description="Smr" evidence="2">
    <location>
        <begin position="448"/>
        <end position="544"/>
    </location>
</feature>
<sequence>MDDPYAQLENEYCPPLDSALLSAILSDFDLGTQQGIEEARSTLDTLKASAQDEEATGFDASGSGGALSGYPVDSHEQSATATSDFTGANSLSEDLSSLSLHSGSGKSEGDAARSVPEFDSLEQLDPVTKEAILFDMFPTVPEHNVSYLLKKCNGSFGKAMDELLNRVWFDEAGSNGEYQAQTKGIDAFADDGFSIHGRRRKGKKKRNAQSLFDEGQTGSSPLTSEDSLLPDTNVWQKAKSDIDFICARVPLPKTTVSSIYHENGASVSSAIRALTHPEQLPQDSSTSNDATIAAHSHELLQDFPTLSLTQTTALIRLTHPSTSSAHDLARALTRPSPASSSSSHLIPTYQPYTPDTEHNADHTLPPPTTAPTHTSTPHSPSAIAQARTHAFSSAARAHRLGRSDPLMRGAASYYATVGHSLAAQESLASAAAADALVAAQSPCPSEALDLHGVGVRDAVRIAEEGVRRWWEGLGDARIVGVDGSGGGGGRGRGGGLGGGFRVVTGVGRHSEGGRAKLGPAVGRALVRGGWRVEMGSGVVVVKGRARR</sequence>
<feature type="compositionally biased region" description="Low complexity" evidence="1">
    <location>
        <begin position="96"/>
        <end position="105"/>
    </location>
</feature>
<reference evidence="3" key="1">
    <citation type="journal article" date="2020" name="Stud. Mycol.">
        <title>101 Dothideomycetes genomes: a test case for predicting lifestyles and emergence of pathogens.</title>
        <authorList>
            <person name="Haridas S."/>
            <person name="Albert R."/>
            <person name="Binder M."/>
            <person name="Bloem J."/>
            <person name="Labutti K."/>
            <person name="Salamov A."/>
            <person name="Andreopoulos B."/>
            <person name="Baker S."/>
            <person name="Barry K."/>
            <person name="Bills G."/>
            <person name="Bluhm B."/>
            <person name="Cannon C."/>
            <person name="Castanera R."/>
            <person name="Culley D."/>
            <person name="Daum C."/>
            <person name="Ezra D."/>
            <person name="Gonzalez J."/>
            <person name="Henrissat B."/>
            <person name="Kuo A."/>
            <person name="Liang C."/>
            <person name="Lipzen A."/>
            <person name="Lutzoni F."/>
            <person name="Magnuson J."/>
            <person name="Mondo S."/>
            <person name="Nolan M."/>
            <person name="Ohm R."/>
            <person name="Pangilinan J."/>
            <person name="Park H.-J."/>
            <person name="Ramirez L."/>
            <person name="Alfaro M."/>
            <person name="Sun H."/>
            <person name="Tritt A."/>
            <person name="Yoshinaga Y."/>
            <person name="Zwiers L.-H."/>
            <person name="Turgeon B."/>
            <person name="Goodwin S."/>
            <person name="Spatafora J."/>
            <person name="Crous P."/>
            <person name="Grigoriev I."/>
        </authorList>
    </citation>
    <scope>NUCLEOTIDE SEQUENCE</scope>
    <source>
        <strain evidence="3">Tuck. ex Michener</strain>
    </source>
</reference>
<dbReference type="Proteomes" id="UP000800092">
    <property type="component" value="Unassembled WGS sequence"/>
</dbReference>
<keyword evidence="4" id="KW-1185">Reference proteome</keyword>
<evidence type="ECO:0000313" key="3">
    <source>
        <dbReference type="EMBL" id="KAF2239729.1"/>
    </source>
</evidence>
<dbReference type="AlphaFoldDB" id="A0A6A6HPE3"/>
<protein>
    <recommendedName>
        <fullName evidence="2">Smr domain-containing protein</fullName>
    </recommendedName>
</protein>
<feature type="region of interest" description="Disordered" evidence="1">
    <location>
        <begin position="321"/>
        <end position="382"/>
    </location>
</feature>
<evidence type="ECO:0000313" key="4">
    <source>
        <dbReference type="Proteomes" id="UP000800092"/>
    </source>
</evidence>